<protein>
    <recommendedName>
        <fullName evidence="2">Transcription regulator Rua1 C-terminal domain-containing protein</fullName>
    </recommendedName>
</protein>
<sequence>MSSFYSGGILHQDFLPDNLARVLTPWNYLSVSPIPIKQQCSRTQSLSDSTRTLLDTPSPRSLAFSSRDLARTPVLLAADAENSLQSTPFEKHFGVSFSPAWLRPLQEISPVVRASSSQDAIASSPVEAVILPPREPTRRVVPCLDHVMYSSDLEEDDESDLAEEDSFDATDADADGEDDDEGEEETYSDQFEVENTFLHQLHSLDPDLSPYVSPRRDHTTSPLGSPCKILPVTMIQSLPRFVTPDEPGETDTEGLELAQEVSLVQPVASGSYAQLKDPPKTPELSYLASPLSPLTPLTPIIHSTPLGSPDTLPTVVRPTTRSLTQKRRLDDDSSQTLTISSKRPRISLIIPPRTKTTLETAGNPPSSSPVTATALIPVFTTRTFPPTIQISSSFPLFYRRYPISSYFQPPHLNSPFTLLNVRDPGGTYNPPRNAFDLYTPRFVKGKGPGKLGLCPICVEPYERGGENRKNWLAMKFSAFKCYHMQYAHGISAATGHPFAPPSAFQVVARPNAAKKERSHILQGKCQKCRKFVPVEGVKDVESKVKELVWWKHAASCYQDTRVDVDEREYFEHDTVFAVMEGYYVPS</sequence>
<keyword evidence="4" id="KW-1185">Reference proteome</keyword>
<dbReference type="Proteomes" id="UP000559027">
    <property type="component" value="Unassembled WGS sequence"/>
</dbReference>
<feature type="domain" description="Transcription regulator Rua1 C-terminal" evidence="2">
    <location>
        <begin position="433"/>
        <end position="556"/>
    </location>
</feature>
<feature type="region of interest" description="Disordered" evidence="1">
    <location>
        <begin position="300"/>
        <end position="322"/>
    </location>
</feature>
<dbReference type="OrthoDB" id="5595379at2759"/>
<evidence type="ECO:0000313" key="3">
    <source>
        <dbReference type="EMBL" id="KAF5348266.1"/>
    </source>
</evidence>
<evidence type="ECO:0000256" key="1">
    <source>
        <dbReference type="SAM" id="MobiDB-lite"/>
    </source>
</evidence>
<proteinExistence type="predicted"/>
<feature type="region of interest" description="Disordered" evidence="1">
    <location>
        <begin position="152"/>
        <end position="187"/>
    </location>
</feature>
<evidence type="ECO:0000313" key="4">
    <source>
        <dbReference type="Proteomes" id="UP000559027"/>
    </source>
</evidence>
<dbReference type="PANTHER" id="PTHR28125:SF2">
    <property type="entry name" value="MEIOTIC EXPRESSION UP-REGULATED PROTEIN 26"/>
    <property type="match status" value="1"/>
</dbReference>
<dbReference type="PANTHER" id="PTHR28125">
    <property type="entry name" value="MEIOTIC EXPRESSION UP-REGULATED PROTEIN 26"/>
    <property type="match status" value="1"/>
</dbReference>
<organism evidence="3 4">
    <name type="scientific">Leucocoprinus leucothites</name>
    <dbReference type="NCBI Taxonomy" id="201217"/>
    <lineage>
        <taxon>Eukaryota</taxon>
        <taxon>Fungi</taxon>
        <taxon>Dikarya</taxon>
        <taxon>Basidiomycota</taxon>
        <taxon>Agaricomycotina</taxon>
        <taxon>Agaricomycetes</taxon>
        <taxon>Agaricomycetidae</taxon>
        <taxon>Agaricales</taxon>
        <taxon>Agaricineae</taxon>
        <taxon>Agaricaceae</taxon>
        <taxon>Leucocoprinus</taxon>
    </lineage>
</organism>
<dbReference type="Pfam" id="PF14616">
    <property type="entry name" value="Rua1_C"/>
    <property type="match status" value="1"/>
</dbReference>
<dbReference type="AlphaFoldDB" id="A0A8H5FT68"/>
<name>A0A8H5FT68_9AGAR</name>
<dbReference type="EMBL" id="JAACJO010000020">
    <property type="protein sequence ID" value="KAF5348266.1"/>
    <property type="molecule type" value="Genomic_DNA"/>
</dbReference>
<gene>
    <name evidence="3" type="ORF">D9756_010460</name>
</gene>
<comment type="caution">
    <text evidence="3">The sequence shown here is derived from an EMBL/GenBank/DDBJ whole genome shotgun (WGS) entry which is preliminary data.</text>
</comment>
<dbReference type="InterPro" id="IPR028012">
    <property type="entry name" value="Rua1_C"/>
</dbReference>
<reference evidence="3 4" key="1">
    <citation type="journal article" date="2020" name="ISME J.">
        <title>Uncovering the hidden diversity of litter-decomposition mechanisms in mushroom-forming fungi.</title>
        <authorList>
            <person name="Floudas D."/>
            <person name="Bentzer J."/>
            <person name="Ahren D."/>
            <person name="Johansson T."/>
            <person name="Persson P."/>
            <person name="Tunlid A."/>
        </authorList>
    </citation>
    <scope>NUCLEOTIDE SEQUENCE [LARGE SCALE GENOMIC DNA]</scope>
    <source>
        <strain evidence="3 4">CBS 146.42</strain>
    </source>
</reference>
<evidence type="ECO:0000259" key="2">
    <source>
        <dbReference type="Pfam" id="PF14616"/>
    </source>
</evidence>
<accession>A0A8H5FT68</accession>